<feature type="transmembrane region" description="Helical" evidence="9">
    <location>
        <begin position="252"/>
        <end position="278"/>
    </location>
</feature>
<evidence type="ECO:0000256" key="2">
    <source>
        <dbReference type="ARBA" id="ARBA00022448"/>
    </source>
</evidence>
<evidence type="ECO:0000256" key="1">
    <source>
        <dbReference type="ARBA" id="ARBA00004651"/>
    </source>
</evidence>
<dbReference type="SUPFAM" id="SSF52540">
    <property type="entry name" value="P-loop containing nucleoside triphosphate hydrolases"/>
    <property type="match status" value="1"/>
</dbReference>
<dbReference type="InterPro" id="IPR011527">
    <property type="entry name" value="ABC1_TM_dom"/>
</dbReference>
<evidence type="ECO:0000256" key="9">
    <source>
        <dbReference type="SAM" id="Phobius"/>
    </source>
</evidence>
<protein>
    <submittedName>
        <fullName evidence="12">Putative multidrug resistance ABC transporter ATP-binding/permease protein YheI</fullName>
        <ecNumber evidence="12">3.6.3.-</ecNumber>
    </submittedName>
</protein>
<dbReference type="CDD" id="cd18541">
    <property type="entry name" value="ABC_6TM_TmrB_like"/>
    <property type="match status" value="1"/>
</dbReference>
<dbReference type="SUPFAM" id="SSF90123">
    <property type="entry name" value="ABC transporter transmembrane region"/>
    <property type="match status" value="1"/>
</dbReference>
<keyword evidence="3" id="KW-1003">Cell membrane</keyword>
<reference evidence="12 13" key="1">
    <citation type="submission" date="2017-07" db="EMBL/GenBank/DDBJ databases">
        <title>Streptococcus pluranimalium as cause of bovine abortion.</title>
        <authorList>
            <person name="Rodriguez Campos S."/>
            <person name="Gobeli Brawand S."/>
            <person name="Brodard I."/>
            <person name="Rychener L."/>
            <person name="Perreten V."/>
        </authorList>
    </citation>
    <scope>NUCLEOTIDE SEQUENCE [LARGE SCALE GENOMIC DNA]</scope>
    <source>
        <strain evidence="12 13">14A0014</strain>
    </source>
</reference>
<proteinExistence type="predicted"/>
<evidence type="ECO:0000256" key="3">
    <source>
        <dbReference type="ARBA" id="ARBA00022475"/>
    </source>
</evidence>
<feature type="transmembrane region" description="Helical" evidence="9">
    <location>
        <begin position="290"/>
        <end position="311"/>
    </location>
</feature>
<evidence type="ECO:0000256" key="8">
    <source>
        <dbReference type="ARBA" id="ARBA00023136"/>
    </source>
</evidence>
<dbReference type="AlphaFoldDB" id="A0A345VLM6"/>
<evidence type="ECO:0000313" key="12">
    <source>
        <dbReference type="EMBL" id="AXJ13628.1"/>
    </source>
</evidence>
<evidence type="ECO:0000256" key="4">
    <source>
        <dbReference type="ARBA" id="ARBA00022692"/>
    </source>
</evidence>
<dbReference type="Proteomes" id="UP000255411">
    <property type="component" value="Chromosome"/>
</dbReference>
<dbReference type="Pfam" id="PF00664">
    <property type="entry name" value="ABC_membrane"/>
    <property type="match status" value="1"/>
</dbReference>
<dbReference type="PROSITE" id="PS50929">
    <property type="entry name" value="ABC_TM1F"/>
    <property type="match status" value="1"/>
</dbReference>
<keyword evidence="5" id="KW-0547">Nucleotide-binding</keyword>
<keyword evidence="2" id="KW-0813">Transport</keyword>
<dbReference type="PANTHER" id="PTHR43394">
    <property type="entry name" value="ATP-DEPENDENT PERMEASE MDL1, MITOCHONDRIAL"/>
    <property type="match status" value="1"/>
</dbReference>
<keyword evidence="12" id="KW-0378">Hydrolase</keyword>
<dbReference type="InterPro" id="IPR003593">
    <property type="entry name" value="AAA+_ATPase"/>
</dbReference>
<keyword evidence="4 9" id="KW-0812">Transmembrane</keyword>
<dbReference type="FunFam" id="1.20.1560.10:FF:000011">
    <property type="entry name" value="Multidrug ABC transporter ATP-binding protein"/>
    <property type="match status" value="1"/>
</dbReference>
<dbReference type="Gene3D" id="1.20.1560.10">
    <property type="entry name" value="ABC transporter type 1, transmembrane domain"/>
    <property type="match status" value="1"/>
</dbReference>
<dbReference type="PANTHER" id="PTHR43394:SF1">
    <property type="entry name" value="ATP-BINDING CASSETTE SUB-FAMILY B MEMBER 10, MITOCHONDRIAL"/>
    <property type="match status" value="1"/>
</dbReference>
<dbReference type="EC" id="3.6.3.-" evidence="12"/>
<evidence type="ECO:0000256" key="5">
    <source>
        <dbReference type="ARBA" id="ARBA00022741"/>
    </source>
</evidence>
<dbReference type="InterPro" id="IPR017871">
    <property type="entry name" value="ABC_transporter-like_CS"/>
</dbReference>
<dbReference type="EMBL" id="CP022601">
    <property type="protein sequence ID" value="AXJ13628.1"/>
    <property type="molecule type" value="Genomic_DNA"/>
</dbReference>
<feature type="domain" description="ABC transmembrane type-1" evidence="11">
    <location>
        <begin position="29"/>
        <end position="313"/>
    </location>
</feature>
<dbReference type="GO" id="GO:0016887">
    <property type="term" value="F:ATP hydrolysis activity"/>
    <property type="evidence" value="ECO:0007669"/>
    <property type="project" value="InterPro"/>
</dbReference>
<feature type="domain" description="ABC transporter" evidence="10">
    <location>
        <begin position="341"/>
        <end position="581"/>
    </location>
</feature>
<feature type="transmembrane region" description="Helical" evidence="9">
    <location>
        <begin position="66"/>
        <end position="87"/>
    </location>
</feature>
<sequence length="596" mass="67190">MENREKKVKPKNILLRLGWFFKLERKAYVIGIISLMLVSVLNLIPPMIMGKVIDRITRQSLQESELLWQLFLLTLAAVGMYALRYVWRMYILGTSYRLGQIMRSRLFEHFTRMSPSFYQKYRTGDLMAHATNDINALTRLAGGGVMSAVDASVTAAVTLLTMFLSISWQMTLVAIIPLPFMAYATSRLGRKTHKAFGESQAAFSELNNKVQESVSGIKVTKSFGYQEQELASFQETNDMTFKKNMYTKKYDVLFDPLVLLFIGASYTLTLVMGSVMVSKGQVTVGNLVTFITYLDMLVWPLMAIGFLFNMVQRGTVSYDRIENLLNQESDVQNPENPVPSIQNGDITFAINHFDYDDASYTTLEDIHFTLKKGQTLGLVGQTGSGKTTLIKLLLREHDVTDGQIILDGHDIKDYNLSDLRQLTGYVPQDQMLFATSIINNVRFGDINLDIDRVERATQLSHVYDDIKAMPEGFETLIGEKGVSLSGGQRQRIAMSRAMILDPDILILDDSLSAVDARTEHSIIENLKASRQDKTTIISAHRLSAVVHADLILVMQDGQIIERGNHEELLAQDGWYARTYESQQLAEAVEEEVGYDI</sequence>
<evidence type="ECO:0000256" key="7">
    <source>
        <dbReference type="ARBA" id="ARBA00022989"/>
    </source>
</evidence>
<feature type="transmembrane region" description="Helical" evidence="9">
    <location>
        <begin position="27"/>
        <end position="45"/>
    </location>
</feature>
<evidence type="ECO:0000256" key="6">
    <source>
        <dbReference type="ARBA" id="ARBA00022840"/>
    </source>
</evidence>
<dbReference type="PROSITE" id="PS50893">
    <property type="entry name" value="ABC_TRANSPORTER_2"/>
    <property type="match status" value="1"/>
</dbReference>
<evidence type="ECO:0000259" key="10">
    <source>
        <dbReference type="PROSITE" id="PS50893"/>
    </source>
</evidence>
<dbReference type="GO" id="GO:0005524">
    <property type="term" value="F:ATP binding"/>
    <property type="evidence" value="ECO:0007669"/>
    <property type="project" value="UniProtKB-KW"/>
</dbReference>
<dbReference type="InterPro" id="IPR003439">
    <property type="entry name" value="ABC_transporter-like_ATP-bd"/>
</dbReference>
<dbReference type="SMART" id="SM00382">
    <property type="entry name" value="AAA"/>
    <property type="match status" value="1"/>
</dbReference>
<organism evidence="12 13">
    <name type="scientific">Streptococcus pluranimalium</name>
    <dbReference type="NCBI Taxonomy" id="82348"/>
    <lineage>
        <taxon>Bacteria</taxon>
        <taxon>Bacillati</taxon>
        <taxon>Bacillota</taxon>
        <taxon>Bacilli</taxon>
        <taxon>Lactobacillales</taxon>
        <taxon>Streptococcaceae</taxon>
        <taxon>Streptococcus</taxon>
    </lineage>
</organism>
<dbReference type="FunFam" id="3.40.50.300:FF:000221">
    <property type="entry name" value="Multidrug ABC transporter ATP-binding protein"/>
    <property type="match status" value="1"/>
</dbReference>
<dbReference type="RefSeq" id="WP_115130661.1">
    <property type="nucleotide sequence ID" value="NZ_CP022601.1"/>
</dbReference>
<dbReference type="GO" id="GO:0005886">
    <property type="term" value="C:plasma membrane"/>
    <property type="evidence" value="ECO:0007669"/>
    <property type="project" value="UniProtKB-SubCell"/>
</dbReference>
<dbReference type="Pfam" id="PF00005">
    <property type="entry name" value="ABC_tran"/>
    <property type="match status" value="1"/>
</dbReference>
<keyword evidence="7 9" id="KW-1133">Transmembrane helix</keyword>
<comment type="subcellular location">
    <subcellularLocation>
        <location evidence="1">Cell membrane</location>
        <topology evidence="1">Multi-pass membrane protein</topology>
    </subcellularLocation>
</comment>
<dbReference type="InterPro" id="IPR039421">
    <property type="entry name" value="Type_1_exporter"/>
</dbReference>
<dbReference type="InterPro" id="IPR027417">
    <property type="entry name" value="P-loop_NTPase"/>
</dbReference>
<accession>A0A345VLM6</accession>
<feature type="transmembrane region" description="Helical" evidence="9">
    <location>
        <begin position="166"/>
        <end position="184"/>
    </location>
</feature>
<keyword evidence="8 9" id="KW-0472">Membrane</keyword>
<dbReference type="InterPro" id="IPR036640">
    <property type="entry name" value="ABC1_TM_sf"/>
</dbReference>
<gene>
    <name evidence="12" type="primary">yheI</name>
    <name evidence="12" type="ORF">Sp14A_17210</name>
</gene>
<dbReference type="Gene3D" id="3.40.50.300">
    <property type="entry name" value="P-loop containing nucleotide triphosphate hydrolases"/>
    <property type="match status" value="1"/>
</dbReference>
<evidence type="ECO:0000259" key="11">
    <source>
        <dbReference type="PROSITE" id="PS50929"/>
    </source>
</evidence>
<dbReference type="GO" id="GO:0015421">
    <property type="term" value="F:ABC-type oligopeptide transporter activity"/>
    <property type="evidence" value="ECO:0007669"/>
    <property type="project" value="TreeGrafter"/>
</dbReference>
<dbReference type="PROSITE" id="PS00211">
    <property type="entry name" value="ABC_TRANSPORTER_1"/>
    <property type="match status" value="1"/>
</dbReference>
<evidence type="ECO:0000313" key="13">
    <source>
        <dbReference type="Proteomes" id="UP000255411"/>
    </source>
</evidence>
<keyword evidence="6 12" id="KW-0067">ATP-binding</keyword>
<name>A0A345VLM6_9STRE</name>